<comment type="catalytic activity">
    <reaction evidence="3">
        <text>3',5'-cyclic UMP + H2O = UMP + H(+)</text>
        <dbReference type="Rhea" id="RHEA:70575"/>
        <dbReference type="ChEBI" id="CHEBI:15377"/>
        <dbReference type="ChEBI" id="CHEBI:15378"/>
        <dbReference type="ChEBI" id="CHEBI:57865"/>
        <dbReference type="ChEBI" id="CHEBI:184387"/>
    </reaction>
    <physiologicalReaction direction="left-to-right" evidence="3">
        <dbReference type="Rhea" id="RHEA:70576"/>
    </physiologicalReaction>
</comment>
<dbReference type="SMART" id="SM00849">
    <property type="entry name" value="Lactamase_B"/>
    <property type="match status" value="1"/>
</dbReference>
<organism evidence="5 6">
    <name type="scientific">Paenibacillus eucommiae</name>
    <dbReference type="NCBI Taxonomy" id="1355755"/>
    <lineage>
        <taxon>Bacteria</taxon>
        <taxon>Bacillati</taxon>
        <taxon>Bacillota</taxon>
        <taxon>Bacilli</taxon>
        <taxon>Bacillales</taxon>
        <taxon>Paenibacillaceae</taxon>
        <taxon>Paenibacillus</taxon>
    </lineage>
</organism>
<sequence length="245" mass="26552">MQINERMMLVGSGKYGSLISDSMDCNVYLLDGGAECALIDAGGGVDPQRIVANIEKAGIAMARVKYLLLTHAHADHAAGAAFFQTRYGMQVIAANEAVPWLEQADMDKTSFNAAKRGGVYAPDFQFPGCAIARGVSENESIQIGELALKVLETPGHSRGHVSFLLEHEGRKALFAGDTIFAGGKVVIQNIWDCSIQDYAETVAKLHSLHIDSLMPGHGPFLVNEAWRHVEMAQNCFNRLDVPPNL</sequence>
<comment type="function">
    <text evidence="2">Counteracts the endogenous Pycsar antiviral defense system. Phosphodiesterase that enables metal-dependent hydrolysis of host cyclic nucleotide Pycsar defense signals such as cCMP and cUMP.</text>
</comment>
<proteinExistence type="predicted"/>
<evidence type="ECO:0000256" key="1">
    <source>
        <dbReference type="ARBA" id="ARBA00034221"/>
    </source>
</evidence>
<gene>
    <name evidence="5" type="ORF">J2Z66_000345</name>
</gene>
<evidence type="ECO:0000259" key="4">
    <source>
        <dbReference type="SMART" id="SM00849"/>
    </source>
</evidence>
<dbReference type="PANTHER" id="PTHR42951">
    <property type="entry name" value="METALLO-BETA-LACTAMASE DOMAIN-CONTAINING"/>
    <property type="match status" value="1"/>
</dbReference>
<protein>
    <submittedName>
        <fullName evidence="5">Glyoxylase-like metal-dependent hydrolase (Beta-lactamase superfamily II)</fullName>
    </submittedName>
</protein>
<dbReference type="InterPro" id="IPR036866">
    <property type="entry name" value="RibonucZ/Hydroxyglut_hydro"/>
</dbReference>
<comment type="caution">
    <text evidence="5">The sequence shown here is derived from an EMBL/GenBank/DDBJ whole genome shotgun (WGS) entry which is preliminary data.</text>
</comment>
<dbReference type="Proteomes" id="UP001519287">
    <property type="component" value="Unassembled WGS sequence"/>
</dbReference>
<accession>A0ABS4INK6</accession>
<feature type="domain" description="Metallo-beta-lactamase" evidence="4">
    <location>
        <begin position="24"/>
        <end position="217"/>
    </location>
</feature>
<name>A0ABS4INK6_9BACL</name>
<dbReference type="InterPro" id="IPR050855">
    <property type="entry name" value="NDM-1-like"/>
</dbReference>
<evidence type="ECO:0000256" key="3">
    <source>
        <dbReference type="ARBA" id="ARBA00048505"/>
    </source>
</evidence>
<dbReference type="EMBL" id="JAGGLB010000001">
    <property type="protein sequence ID" value="MBP1988750.1"/>
    <property type="molecule type" value="Genomic_DNA"/>
</dbReference>
<dbReference type="InterPro" id="IPR001279">
    <property type="entry name" value="Metallo-B-lactamas"/>
</dbReference>
<comment type="catalytic activity">
    <reaction evidence="1">
        <text>3',5'-cyclic CMP + H2O = CMP + H(+)</text>
        <dbReference type="Rhea" id="RHEA:72675"/>
        <dbReference type="ChEBI" id="CHEBI:15377"/>
        <dbReference type="ChEBI" id="CHEBI:15378"/>
        <dbReference type="ChEBI" id="CHEBI:58003"/>
        <dbReference type="ChEBI" id="CHEBI:60377"/>
    </reaction>
    <physiologicalReaction direction="left-to-right" evidence="1">
        <dbReference type="Rhea" id="RHEA:72676"/>
    </physiologicalReaction>
</comment>
<dbReference type="CDD" id="cd06262">
    <property type="entry name" value="metallo-hydrolase-like_MBL-fold"/>
    <property type="match status" value="1"/>
</dbReference>
<evidence type="ECO:0000313" key="5">
    <source>
        <dbReference type="EMBL" id="MBP1988750.1"/>
    </source>
</evidence>
<dbReference type="Gene3D" id="3.60.15.10">
    <property type="entry name" value="Ribonuclease Z/Hydroxyacylglutathione hydrolase-like"/>
    <property type="match status" value="1"/>
</dbReference>
<dbReference type="SUPFAM" id="SSF56281">
    <property type="entry name" value="Metallo-hydrolase/oxidoreductase"/>
    <property type="match status" value="1"/>
</dbReference>
<reference evidence="5 6" key="1">
    <citation type="submission" date="2021-03" db="EMBL/GenBank/DDBJ databases">
        <title>Genomic Encyclopedia of Type Strains, Phase IV (KMG-IV): sequencing the most valuable type-strain genomes for metagenomic binning, comparative biology and taxonomic classification.</title>
        <authorList>
            <person name="Goeker M."/>
        </authorList>
    </citation>
    <scope>NUCLEOTIDE SEQUENCE [LARGE SCALE GENOMIC DNA]</scope>
    <source>
        <strain evidence="5 6">DSM 26048</strain>
    </source>
</reference>
<dbReference type="RefSeq" id="WP_209969089.1">
    <property type="nucleotide sequence ID" value="NZ_JAGGLB010000001.1"/>
</dbReference>
<dbReference type="Pfam" id="PF00753">
    <property type="entry name" value="Lactamase_B"/>
    <property type="match status" value="1"/>
</dbReference>
<evidence type="ECO:0000256" key="2">
    <source>
        <dbReference type="ARBA" id="ARBA00034301"/>
    </source>
</evidence>
<evidence type="ECO:0000313" key="6">
    <source>
        <dbReference type="Proteomes" id="UP001519287"/>
    </source>
</evidence>
<keyword evidence="6" id="KW-1185">Reference proteome</keyword>